<gene>
    <name evidence="2" type="ORF">BST14_18275</name>
</gene>
<dbReference type="AlphaFoldDB" id="A0A1W9ZCH6"/>
<dbReference type="RefSeq" id="WP_083065788.1">
    <property type="nucleotide sequence ID" value="NZ_MVHG01000051.1"/>
</dbReference>
<comment type="caution">
    <text evidence="2">The sequence shown here is derived from an EMBL/GenBank/DDBJ whole genome shotgun (WGS) entry which is preliminary data.</text>
</comment>
<evidence type="ECO:0000313" key="2">
    <source>
        <dbReference type="EMBL" id="ORA11661.1"/>
    </source>
</evidence>
<reference evidence="2 3" key="1">
    <citation type="submission" date="2016-12" db="EMBL/GenBank/DDBJ databases">
        <title>The new phylogeny of genus Mycobacterium.</title>
        <authorList>
            <person name="Tortoli E."/>
            <person name="Trovato A."/>
            <person name="Cirillo D.M."/>
        </authorList>
    </citation>
    <scope>NUCLEOTIDE SEQUENCE [LARGE SCALE GENOMIC DNA]</scope>
    <source>
        <strain evidence="2 3">DSM 45069</strain>
    </source>
</reference>
<feature type="domain" description="SCP2" evidence="1">
    <location>
        <begin position="30"/>
        <end position="117"/>
    </location>
</feature>
<evidence type="ECO:0000313" key="3">
    <source>
        <dbReference type="Proteomes" id="UP000192707"/>
    </source>
</evidence>
<dbReference type="Proteomes" id="UP000192707">
    <property type="component" value="Unassembled WGS sequence"/>
</dbReference>
<dbReference type="OrthoDB" id="3626939at2"/>
<keyword evidence="3" id="KW-1185">Reference proteome</keyword>
<dbReference type="InterPro" id="IPR036527">
    <property type="entry name" value="SCP2_sterol-bd_dom_sf"/>
</dbReference>
<dbReference type="Gene3D" id="3.30.1050.10">
    <property type="entry name" value="SCP2 sterol-binding domain"/>
    <property type="match status" value="1"/>
</dbReference>
<accession>A0A1W9ZCH6</accession>
<evidence type="ECO:0000259" key="1">
    <source>
        <dbReference type="Pfam" id="PF02036"/>
    </source>
</evidence>
<sequence>MTVQFGTIGFYEAMAEMLNSDPTWAEKSGQLNHTMVYRYGPPVDRDFVLTFRDRRVVDPREATPEDVEAADFVISAEADVWRRVFEGDMNPTVALARGKVKVDGDTKLLLKNMGAFKYVIEAMGRIEFV</sequence>
<proteinExistence type="predicted"/>
<name>A0A1W9ZCH6_MYCAI</name>
<organism evidence="2 3">
    <name type="scientific">Mycobacterium arosiense ATCC BAA-1401 = DSM 45069</name>
    <dbReference type="NCBI Taxonomy" id="1265311"/>
    <lineage>
        <taxon>Bacteria</taxon>
        <taxon>Bacillati</taxon>
        <taxon>Actinomycetota</taxon>
        <taxon>Actinomycetes</taxon>
        <taxon>Mycobacteriales</taxon>
        <taxon>Mycobacteriaceae</taxon>
        <taxon>Mycobacterium</taxon>
        <taxon>Mycobacterium avium complex (MAC)</taxon>
    </lineage>
</organism>
<dbReference type="InterPro" id="IPR003033">
    <property type="entry name" value="SCP2_sterol-bd_dom"/>
</dbReference>
<dbReference type="EMBL" id="MVHG01000051">
    <property type="protein sequence ID" value="ORA11661.1"/>
    <property type="molecule type" value="Genomic_DNA"/>
</dbReference>
<protein>
    <recommendedName>
        <fullName evidence="1">SCP2 domain-containing protein</fullName>
    </recommendedName>
</protein>
<dbReference type="Pfam" id="PF02036">
    <property type="entry name" value="SCP2"/>
    <property type="match status" value="1"/>
</dbReference>
<dbReference type="SUPFAM" id="SSF55718">
    <property type="entry name" value="SCP-like"/>
    <property type="match status" value="1"/>
</dbReference>